<organism evidence="2 3">
    <name type="scientific">Geotalea daltonii (strain DSM 22248 / JCM 15807 / FRC-32)</name>
    <name type="common">Geobacter daltonii</name>
    <dbReference type="NCBI Taxonomy" id="316067"/>
    <lineage>
        <taxon>Bacteria</taxon>
        <taxon>Pseudomonadati</taxon>
        <taxon>Thermodesulfobacteriota</taxon>
        <taxon>Desulfuromonadia</taxon>
        <taxon>Geobacterales</taxon>
        <taxon>Geobacteraceae</taxon>
        <taxon>Geotalea</taxon>
    </lineage>
</organism>
<accession>B9M4E0</accession>
<protein>
    <submittedName>
        <fullName evidence="2">Transposase, Y1_Tnp domain-containing</fullName>
    </submittedName>
</protein>
<dbReference type="Gene3D" id="3.30.70.1290">
    <property type="entry name" value="Transposase IS200-like"/>
    <property type="match status" value="1"/>
</dbReference>
<keyword evidence="3" id="KW-1185">Reference proteome</keyword>
<dbReference type="GO" id="GO:0006313">
    <property type="term" value="P:DNA transposition"/>
    <property type="evidence" value="ECO:0007669"/>
    <property type="project" value="InterPro"/>
</dbReference>
<dbReference type="HOGENOM" id="CLU_068226_1_2_7"/>
<name>B9M4E0_GEODF</name>
<dbReference type="InterPro" id="IPR002686">
    <property type="entry name" value="Transposase_17"/>
</dbReference>
<gene>
    <name evidence="2" type="ordered locus">Geob_3252</name>
</gene>
<evidence type="ECO:0000313" key="2">
    <source>
        <dbReference type="EMBL" id="ACM21595.1"/>
    </source>
</evidence>
<sequence>MARIARVIATGIPHHVTQRGNRRLTTFFGDEDYQSYIDLMAEWCRKCGVEIWAYCLMPNHVHLIAVPESEDGLRRGIGEAHRRYSRMVNFRQDWRGHLWQGRFASFPMDESYLLAAARYVEMNPVRAHLVPEPELWPWSSARAHMAGADDQLVKVAPLLEMVGDWKLFLSAATDEEMEKIRRHERTGRPLGSDGFVNQLESALDRMLTRGKPGPRGRRIK</sequence>
<reference evidence="2 3" key="1">
    <citation type="submission" date="2009-01" db="EMBL/GenBank/DDBJ databases">
        <title>Complete sequence of Geobacter sp. FRC-32.</title>
        <authorList>
            <consortium name="US DOE Joint Genome Institute"/>
            <person name="Lucas S."/>
            <person name="Copeland A."/>
            <person name="Lapidus A."/>
            <person name="Glavina del Rio T."/>
            <person name="Dalin E."/>
            <person name="Tice H."/>
            <person name="Bruce D."/>
            <person name="Goodwin L."/>
            <person name="Pitluck S."/>
            <person name="Saunders E."/>
            <person name="Brettin T."/>
            <person name="Detter J.C."/>
            <person name="Han C."/>
            <person name="Larimer F."/>
            <person name="Land M."/>
            <person name="Hauser L."/>
            <person name="Kyrpides N."/>
            <person name="Ovchinnikova G."/>
            <person name="Kostka J."/>
            <person name="Richardson P."/>
        </authorList>
    </citation>
    <scope>NUCLEOTIDE SEQUENCE [LARGE SCALE GENOMIC DNA]</scope>
    <source>
        <strain evidence="3">DSM 22248 / JCM 15807 / FRC-32</strain>
    </source>
</reference>
<dbReference type="OrthoDB" id="9800147at2"/>
<proteinExistence type="predicted"/>
<dbReference type="AlphaFoldDB" id="B9M4E0"/>
<dbReference type="eggNOG" id="COG1943">
    <property type="taxonomic scope" value="Bacteria"/>
</dbReference>
<dbReference type="PANTHER" id="PTHR34322">
    <property type="entry name" value="TRANSPOSASE, Y1_TNP DOMAIN-CONTAINING"/>
    <property type="match status" value="1"/>
</dbReference>
<evidence type="ECO:0000259" key="1">
    <source>
        <dbReference type="SMART" id="SM01321"/>
    </source>
</evidence>
<feature type="domain" description="Transposase IS200-like" evidence="1">
    <location>
        <begin position="9"/>
        <end position="123"/>
    </location>
</feature>
<dbReference type="InterPro" id="IPR036515">
    <property type="entry name" value="Transposase_17_sf"/>
</dbReference>
<dbReference type="SMART" id="SM01321">
    <property type="entry name" value="Y1_Tnp"/>
    <property type="match status" value="1"/>
</dbReference>
<dbReference type="PANTHER" id="PTHR34322:SF2">
    <property type="entry name" value="TRANSPOSASE IS200-LIKE DOMAIN-CONTAINING PROTEIN"/>
    <property type="match status" value="1"/>
</dbReference>
<dbReference type="Proteomes" id="UP000007721">
    <property type="component" value="Chromosome"/>
</dbReference>
<dbReference type="GO" id="GO:0003677">
    <property type="term" value="F:DNA binding"/>
    <property type="evidence" value="ECO:0007669"/>
    <property type="project" value="InterPro"/>
</dbReference>
<dbReference type="RefSeq" id="WP_012648323.1">
    <property type="nucleotide sequence ID" value="NC_011979.1"/>
</dbReference>
<dbReference type="KEGG" id="geo:Geob_3252"/>
<dbReference type="EMBL" id="CP001390">
    <property type="protein sequence ID" value="ACM21595.1"/>
    <property type="molecule type" value="Genomic_DNA"/>
</dbReference>
<dbReference type="Pfam" id="PF01797">
    <property type="entry name" value="Y1_Tnp"/>
    <property type="match status" value="1"/>
</dbReference>
<dbReference type="SUPFAM" id="SSF143422">
    <property type="entry name" value="Transposase IS200-like"/>
    <property type="match status" value="1"/>
</dbReference>
<evidence type="ECO:0000313" key="3">
    <source>
        <dbReference type="Proteomes" id="UP000007721"/>
    </source>
</evidence>
<dbReference type="GO" id="GO:0004803">
    <property type="term" value="F:transposase activity"/>
    <property type="evidence" value="ECO:0007669"/>
    <property type="project" value="InterPro"/>
</dbReference>